<dbReference type="HAMAP" id="MF_00358">
    <property type="entry name" value="Ribosomal_bS21"/>
    <property type="match status" value="1"/>
</dbReference>
<dbReference type="GO" id="GO:0005840">
    <property type="term" value="C:ribosome"/>
    <property type="evidence" value="ECO:0007669"/>
    <property type="project" value="UniProtKB-KW"/>
</dbReference>
<feature type="region of interest" description="Disordered" evidence="7">
    <location>
        <begin position="30"/>
        <end position="57"/>
    </location>
</feature>
<dbReference type="InterPro" id="IPR038380">
    <property type="entry name" value="Ribosomal_bS21_sf"/>
</dbReference>
<evidence type="ECO:0000256" key="5">
    <source>
        <dbReference type="HAMAP-Rule" id="MF_00358"/>
    </source>
</evidence>
<feature type="compositionally biased region" description="Basic and acidic residues" evidence="7">
    <location>
        <begin position="30"/>
        <end position="42"/>
    </location>
</feature>
<gene>
    <name evidence="5" type="primary">rpsU</name>
    <name evidence="8" type="ORF">BLITH_0946</name>
    <name evidence="9" type="ORF">C7438_0656</name>
</gene>
<keyword evidence="2 5" id="KW-0689">Ribosomal protein</keyword>
<keyword evidence="11" id="KW-1185">Reference proteome</keyword>
<evidence type="ECO:0000256" key="4">
    <source>
        <dbReference type="ARBA" id="ARBA00035135"/>
    </source>
</evidence>
<evidence type="ECO:0000313" key="11">
    <source>
        <dbReference type="Proteomes" id="UP000267019"/>
    </source>
</evidence>
<dbReference type="GO" id="GO:0006412">
    <property type="term" value="P:translation"/>
    <property type="evidence" value="ECO:0007669"/>
    <property type="project" value="UniProtKB-UniRule"/>
</dbReference>
<evidence type="ECO:0000256" key="7">
    <source>
        <dbReference type="SAM" id="MobiDB-lite"/>
    </source>
</evidence>
<dbReference type="AlphaFoldDB" id="A0A2T5G727"/>
<evidence type="ECO:0000313" key="8">
    <source>
        <dbReference type="EMBL" id="PTQ51979.1"/>
    </source>
</evidence>
<reference evidence="8 10" key="1">
    <citation type="submission" date="2017-08" db="EMBL/GenBank/DDBJ databases">
        <title>Burning lignite coal seam in the remote Altai Mountains harbors a hydrogen-driven thermophilic microbial community.</title>
        <authorList>
            <person name="Kadnikov V.V."/>
            <person name="Mardanov A.V."/>
            <person name="Ivasenko D."/>
            <person name="Beletsky A.V."/>
            <person name="Karnachuk O.V."/>
            <person name="Ravin N.V."/>
        </authorList>
    </citation>
    <scope>NUCLEOTIDE SEQUENCE [LARGE SCALE GENOMIC DNA]</scope>
    <source>
        <strain evidence="8">AL31</strain>
    </source>
</reference>
<proteinExistence type="inferred from homology"/>
<evidence type="ECO:0000313" key="10">
    <source>
        <dbReference type="Proteomes" id="UP000244016"/>
    </source>
</evidence>
<accession>A0A2T5G727</accession>
<evidence type="ECO:0000256" key="6">
    <source>
        <dbReference type="RuleBase" id="RU000667"/>
    </source>
</evidence>
<protein>
    <recommendedName>
        <fullName evidence="4 5">Small ribosomal subunit protein bS21</fullName>
    </recommendedName>
</protein>
<dbReference type="InterPro" id="IPR001911">
    <property type="entry name" value="Ribosomal_bS21"/>
</dbReference>
<comment type="similarity">
    <text evidence="1 5 6">Belongs to the bacterial ribosomal protein bS21 family.</text>
</comment>
<dbReference type="Proteomes" id="UP000244016">
    <property type="component" value="Unassembled WGS sequence"/>
</dbReference>
<evidence type="ECO:0000256" key="3">
    <source>
        <dbReference type="ARBA" id="ARBA00023274"/>
    </source>
</evidence>
<dbReference type="OrthoDB" id="9799244at2"/>
<dbReference type="GO" id="GO:1990904">
    <property type="term" value="C:ribonucleoprotein complex"/>
    <property type="evidence" value="ECO:0007669"/>
    <property type="project" value="UniProtKB-KW"/>
</dbReference>
<feature type="compositionally biased region" description="Basic residues" evidence="7">
    <location>
        <begin position="43"/>
        <end position="57"/>
    </location>
</feature>
<dbReference type="EMBL" id="PEBW01000003">
    <property type="protein sequence ID" value="PTQ51979.1"/>
    <property type="molecule type" value="Genomic_DNA"/>
</dbReference>
<evidence type="ECO:0000313" key="9">
    <source>
        <dbReference type="EMBL" id="RKQ89001.1"/>
    </source>
</evidence>
<organism evidence="8 10">
    <name type="scientific">Brockia lithotrophica</name>
    <dbReference type="NCBI Taxonomy" id="933949"/>
    <lineage>
        <taxon>Bacteria</taxon>
        <taxon>Bacillati</taxon>
        <taxon>Bacillota</taxon>
        <taxon>Bacilli</taxon>
        <taxon>Bacillales</taxon>
        <taxon>Bacillales Family X. Incertae Sedis</taxon>
        <taxon>Brockia</taxon>
    </lineage>
</organism>
<dbReference type="PRINTS" id="PR00976">
    <property type="entry name" value="RIBOSOMALS21"/>
</dbReference>
<evidence type="ECO:0000256" key="2">
    <source>
        <dbReference type="ARBA" id="ARBA00022980"/>
    </source>
</evidence>
<dbReference type="RefSeq" id="WP_121443881.1">
    <property type="nucleotide sequence ID" value="NZ_RBIJ01000001.1"/>
</dbReference>
<name>A0A2T5G727_9BACL</name>
<sequence length="57" mass="6814">MATIRVGDFDSLDSALRKFKRELSREGVMREIRKREHYEKPGVRKRKKAAGRRGKRR</sequence>
<dbReference type="Pfam" id="PF01165">
    <property type="entry name" value="Ribosomal_S21"/>
    <property type="match status" value="1"/>
</dbReference>
<dbReference type="EMBL" id="RBIJ01000001">
    <property type="protein sequence ID" value="RKQ89001.1"/>
    <property type="molecule type" value="Genomic_DNA"/>
</dbReference>
<evidence type="ECO:0000256" key="1">
    <source>
        <dbReference type="ARBA" id="ARBA00006640"/>
    </source>
</evidence>
<dbReference type="Proteomes" id="UP000267019">
    <property type="component" value="Unassembled WGS sequence"/>
</dbReference>
<dbReference type="GO" id="GO:0003735">
    <property type="term" value="F:structural constituent of ribosome"/>
    <property type="evidence" value="ECO:0007669"/>
    <property type="project" value="InterPro"/>
</dbReference>
<keyword evidence="3 5" id="KW-0687">Ribonucleoprotein</keyword>
<comment type="caution">
    <text evidence="8">The sequence shown here is derived from an EMBL/GenBank/DDBJ whole genome shotgun (WGS) entry which is preliminary data.</text>
</comment>
<dbReference type="NCBIfam" id="TIGR00030">
    <property type="entry name" value="S21p"/>
    <property type="match status" value="1"/>
</dbReference>
<dbReference type="Gene3D" id="1.20.5.1150">
    <property type="entry name" value="Ribosomal protein S8"/>
    <property type="match status" value="1"/>
</dbReference>
<reference evidence="9 11" key="2">
    <citation type="submission" date="2018-10" db="EMBL/GenBank/DDBJ databases">
        <title>Genomic Encyclopedia of Type Strains, Phase IV (KMG-IV): sequencing the most valuable type-strain genomes for metagenomic binning, comparative biology and taxonomic classification.</title>
        <authorList>
            <person name="Goeker M."/>
        </authorList>
    </citation>
    <scope>NUCLEOTIDE SEQUENCE [LARGE SCALE GENOMIC DNA]</scope>
    <source>
        <strain evidence="9 11">DSM 22653</strain>
    </source>
</reference>